<gene>
    <name evidence="2" type="ORF">E1288_32845</name>
</gene>
<dbReference type="OrthoDB" id="2679623at2"/>
<comment type="caution">
    <text evidence="2">The sequence shown here is derived from an EMBL/GenBank/DDBJ whole genome shotgun (WGS) entry which is preliminary data.</text>
</comment>
<protein>
    <submittedName>
        <fullName evidence="2">XRE family transcriptional regulator</fullName>
    </submittedName>
</protein>
<feature type="domain" description="HTH cro/C1-type" evidence="1">
    <location>
        <begin position="31"/>
        <end position="76"/>
    </location>
</feature>
<dbReference type="Proteomes" id="UP000294947">
    <property type="component" value="Unassembled WGS sequence"/>
</dbReference>
<dbReference type="SMART" id="SM00530">
    <property type="entry name" value="HTH_XRE"/>
    <property type="match status" value="1"/>
</dbReference>
<evidence type="ECO:0000259" key="1">
    <source>
        <dbReference type="PROSITE" id="PS50943"/>
    </source>
</evidence>
<name>A0A4V2YK56_9PSEU</name>
<dbReference type="PROSITE" id="PS50943">
    <property type="entry name" value="HTH_CROC1"/>
    <property type="match status" value="1"/>
</dbReference>
<dbReference type="SUPFAM" id="SSF47413">
    <property type="entry name" value="lambda repressor-like DNA-binding domains"/>
    <property type="match status" value="1"/>
</dbReference>
<reference evidence="2 3" key="1">
    <citation type="submission" date="2019-03" db="EMBL/GenBank/DDBJ databases">
        <title>Draft genome sequences of novel Actinobacteria.</title>
        <authorList>
            <person name="Sahin N."/>
            <person name="Ay H."/>
            <person name="Saygin H."/>
        </authorList>
    </citation>
    <scope>NUCLEOTIDE SEQUENCE [LARGE SCALE GENOMIC DNA]</scope>
    <source>
        <strain evidence="2 3">7K502</strain>
    </source>
</reference>
<dbReference type="GO" id="GO:0003677">
    <property type="term" value="F:DNA binding"/>
    <property type="evidence" value="ECO:0007669"/>
    <property type="project" value="InterPro"/>
</dbReference>
<proteinExistence type="predicted"/>
<organism evidence="2 3">
    <name type="scientific">Saccharopolyspora elongata</name>
    <dbReference type="NCBI Taxonomy" id="2530387"/>
    <lineage>
        <taxon>Bacteria</taxon>
        <taxon>Bacillati</taxon>
        <taxon>Actinomycetota</taxon>
        <taxon>Actinomycetes</taxon>
        <taxon>Pseudonocardiales</taxon>
        <taxon>Pseudonocardiaceae</taxon>
        <taxon>Saccharopolyspora</taxon>
    </lineage>
</organism>
<accession>A0A4V2YK56</accession>
<dbReference type="AlphaFoldDB" id="A0A4V2YK56"/>
<keyword evidence="3" id="KW-1185">Reference proteome</keyword>
<dbReference type="RefSeq" id="WP_132492227.1">
    <property type="nucleotide sequence ID" value="NZ_SMKW01000059.1"/>
</dbReference>
<dbReference type="InterPro" id="IPR010982">
    <property type="entry name" value="Lambda_DNA-bd_dom_sf"/>
</dbReference>
<dbReference type="Pfam" id="PF01381">
    <property type="entry name" value="HTH_3"/>
    <property type="match status" value="1"/>
</dbReference>
<evidence type="ECO:0000313" key="3">
    <source>
        <dbReference type="Proteomes" id="UP000294947"/>
    </source>
</evidence>
<sequence length="139" mass="15697">MEAERGEGQDSFAEKLDLLFDSVRREDGERYTVREVAKACGMSKTHLYNLRSGDREPSHATVKTLAEFFDVPLDFFADSERGRELKSQYALLAKFGEGKLRALARGAEQLSAESMNNVLAFIEFEASRQKETPDEHSSE</sequence>
<dbReference type="InterPro" id="IPR001387">
    <property type="entry name" value="Cro/C1-type_HTH"/>
</dbReference>
<evidence type="ECO:0000313" key="2">
    <source>
        <dbReference type="EMBL" id="TDD41367.1"/>
    </source>
</evidence>
<dbReference type="Gene3D" id="1.10.260.40">
    <property type="entry name" value="lambda repressor-like DNA-binding domains"/>
    <property type="match status" value="1"/>
</dbReference>
<dbReference type="EMBL" id="SMKW01000059">
    <property type="protein sequence ID" value="TDD41367.1"/>
    <property type="molecule type" value="Genomic_DNA"/>
</dbReference>
<dbReference type="CDD" id="cd00093">
    <property type="entry name" value="HTH_XRE"/>
    <property type="match status" value="1"/>
</dbReference>